<keyword evidence="9" id="KW-1185">Reference proteome</keyword>
<keyword evidence="5" id="KW-0408">Iron</keyword>
<comment type="cofactor">
    <cofactor evidence="1">
        <name>[4Fe-4S] cluster</name>
        <dbReference type="ChEBI" id="CHEBI:49883"/>
    </cofactor>
</comment>
<gene>
    <name evidence="8" type="primary">thiH</name>
    <name evidence="8" type="ORF">CLCY_6c00980</name>
</gene>
<dbReference type="Pfam" id="PF06968">
    <property type="entry name" value="BATS"/>
    <property type="match status" value="1"/>
</dbReference>
<dbReference type="CDD" id="cd01335">
    <property type="entry name" value="Radical_SAM"/>
    <property type="match status" value="1"/>
</dbReference>
<evidence type="ECO:0000313" key="9">
    <source>
        <dbReference type="Proteomes" id="UP000036756"/>
    </source>
</evidence>
<evidence type="ECO:0000256" key="6">
    <source>
        <dbReference type="ARBA" id="ARBA00023014"/>
    </source>
</evidence>
<dbReference type="InterPro" id="IPR007197">
    <property type="entry name" value="rSAM"/>
</dbReference>
<dbReference type="Gene3D" id="3.20.20.70">
    <property type="entry name" value="Aldolase class I"/>
    <property type="match status" value="1"/>
</dbReference>
<dbReference type="SFLD" id="SFLDG01081">
    <property type="entry name" value="cleavage_of_the_Ca-Cb_bond_in"/>
    <property type="match status" value="1"/>
</dbReference>
<evidence type="ECO:0000256" key="3">
    <source>
        <dbReference type="ARBA" id="ARBA00022691"/>
    </source>
</evidence>
<protein>
    <submittedName>
        <fullName evidence="8">2-iminoacetate synthase ThiH</fullName>
        <ecNumber evidence="8">4.1.99.19</ecNumber>
    </submittedName>
</protein>
<evidence type="ECO:0000256" key="5">
    <source>
        <dbReference type="ARBA" id="ARBA00023004"/>
    </source>
</evidence>
<dbReference type="GO" id="GO:0036355">
    <property type="term" value="F:2-iminoacetate synthase activity"/>
    <property type="evidence" value="ECO:0007669"/>
    <property type="project" value="UniProtKB-EC"/>
</dbReference>
<organism evidence="8 9">
    <name type="scientific">Clostridium cylindrosporum DSM 605</name>
    <dbReference type="NCBI Taxonomy" id="1121307"/>
    <lineage>
        <taxon>Bacteria</taxon>
        <taxon>Bacillati</taxon>
        <taxon>Bacillota</taxon>
        <taxon>Clostridia</taxon>
        <taxon>Eubacteriales</taxon>
        <taxon>Clostridiaceae</taxon>
        <taxon>Clostridium</taxon>
    </lineage>
</organism>
<keyword evidence="8" id="KW-0456">Lyase</keyword>
<dbReference type="SUPFAM" id="SSF102114">
    <property type="entry name" value="Radical SAM enzymes"/>
    <property type="match status" value="1"/>
</dbReference>
<dbReference type="RefSeq" id="WP_048569297.1">
    <property type="nucleotide sequence ID" value="NZ_LFVU01000002.1"/>
</dbReference>
<accession>A0A0J8DBJ5</accession>
<dbReference type="OrthoDB" id="9801120at2"/>
<dbReference type="NCBIfam" id="TIGR02351">
    <property type="entry name" value="thiH"/>
    <property type="match status" value="1"/>
</dbReference>
<dbReference type="SFLD" id="SFLDS00029">
    <property type="entry name" value="Radical_SAM"/>
    <property type="match status" value="1"/>
</dbReference>
<dbReference type="InterPro" id="IPR010722">
    <property type="entry name" value="BATS_dom"/>
</dbReference>
<dbReference type="SMART" id="SM00876">
    <property type="entry name" value="BATS"/>
    <property type="match status" value="1"/>
</dbReference>
<dbReference type="EC" id="4.1.99.19" evidence="8"/>
<dbReference type="SFLD" id="SFLDG01060">
    <property type="entry name" value="BATS_domain_containing"/>
    <property type="match status" value="1"/>
</dbReference>
<dbReference type="PANTHER" id="PTHR43583">
    <property type="entry name" value="2-IMINOACETATE SYNTHASE"/>
    <property type="match status" value="1"/>
</dbReference>
<keyword evidence="4" id="KW-0479">Metal-binding</keyword>
<dbReference type="Pfam" id="PF04055">
    <property type="entry name" value="Radical_SAM"/>
    <property type="match status" value="1"/>
</dbReference>
<comment type="caution">
    <text evidence="8">The sequence shown here is derived from an EMBL/GenBank/DDBJ whole genome shotgun (WGS) entry which is preliminary data.</text>
</comment>
<sequence>MSFYETIEMFKKFDFEDYFKKVTTEDVRKSINESNLSYEDLLNLLSPKAQELLEEMAQKSYDLTLNHFGRSVLLYTPMYLANYCVNKCAYCGYNAENNIHRKKLTLEEVASEGKHISKKGFKHILILTGESKYHTPISYIKDCVNVLKNMFPSIAIEVYAMTEEEYSELIDSGVDSLTIYQETYDEKVYDKVHISGPKKDFKFRLDAPERGAKSGMRNIGLGALLGLSDFRKDAFFTALHGEYISRKYRDVGISYALPRIRPCEGDFDDINEVNDRNFVQMLLAFKIFNPTADINISTRERKGFRDSLIPLGVRKLSAGVSTKVGGNTLEDAGEEQFEIEDNRSAEEIKAMIKKLGYQPIFKDWERI</sequence>
<keyword evidence="2" id="KW-0004">4Fe-4S</keyword>
<dbReference type="PATRIC" id="fig|1121307.3.peg.2230"/>
<dbReference type="SFLD" id="SFLDF00301">
    <property type="entry name" value="2-iminoacetate_synthase_(ThiH)"/>
    <property type="match status" value="1"/>
</dbReference>
<dbReference type="STRING" id="1121307.CLCY_6c00980"/>
<dbReference type="EMBL" id="LFVU01000002">
    <property type="protein sequence ID" value="KMT23217.1"/>
    <property type="molecule type" value="Genomic_DNA"/>
</dbReference>
<evidence type="ECO:0000256" key="1">
    <source>
        <dbReference type="ARBA" id="ARBA00001966"/>
    </source>
</evidence>
<dbReference type="GO" id="GO:0005506">
    <property type="term" value="F:iron ion binding"/>
    <property type="evidence" value="ECO:0007669"/>
    <property type="project" value="InterPro"/>
</dbReference>
<dbReference type="InterPro" id="IPR034428">
    <property type="entry name" value="ThiH/NoCL/HydG-like"/>
</dbReference>
<proteinExistence type="predicted"/>
<dbReference type="InterPro" id="IPR058240">
    <property type="entry name" value="rSAM_sf"/>
</dbReference>
<feature type="domain" description="Biotin and thiamin synthesis-associated" evidence="7">
    <location>
        <begin position="256"/>
        <end position="359"/>
    </location>
</feature>
<dbReference type="PANTHER" id="PTHR43583:SF1">
    <property type="entry name" value="2-IMINOACETATE SYNTHASE"/>
    <property type="match status" value="1"/>
</dbReference>
<dbReference type="Proteomes" id="UP000036756">
    <property type="component" value="Unassembled WGS sequence"/>
</dbReference>
<dbReference type="InterPro" id="IPR013785">
    <property type="entry name" value="Aldolase_TIM"/>
</dbReference>
<keyword evidence="6" id="KW-0411">Iron-sulfur</keyword>
<name>A0A0J8DBJ5_CLOCY</name>
<evidence type="ECO:0000259" key="7">
    <source>
        <dbReference type="SMART" id="SM00876"/>
    </source>
</evidence>
<keyword evidence="3" id="KW-0949">S-adenosyl-L-methionine</keyword>
<reference evidence="8 9" key="1">
    <citation type="submission" date="2015-06" db="EMBL/GenBank/DDBJ databases">
        <title>Draft genome sequence of the purine-degrading Clostridium cylindrosporum HC-1 (DSM 605).</title>
        <authorList>
            <person name="Poehlein A."/>
            <person name="Schiel-Bengelsdorf B."/>
            <person name="Bengelsdorf F."/>
            <person name="Daniel R."/>
            <person name="Duerre P."/>
        </authorList>
    </citation>
    <scope>NUCLEOTIDE SEQUENCE [LARGE SCALE GENOMIC DNA]</scope>
    <source>
        <strain evidence="8 9">DSM 605</strain>
    </source>
</reference>
<dbReference type="GO" id="GO:0051539">
    <property type="term" value="F:4 iron, 4 sulfur cluster binding"/>
    <property type="evidence" value="ECO:0007669"/>
    <property type="project" value="UniProtKB-KW"/>
</dbReference>
<evidence type="ECO:0000256" key="4">
    <source>
        <dbReference type="ARBA" id="ARBA00022723"/>
    </source>
</evidence>
<evidence type="ECO:0000313" key="8">
    <source>
        <dbReference type="EMBL" id="KMT23217.1"/>
    </source>
</evidence>
<dbReference type="AlphaFoldDB" id="A0A0J8DBJ5"/>
<evidence type="ECO:0000256" key="2">
    <source>
        <dbReference type="ARBA" id="ARBA00022485"/>
    </source>
</evidence>
<dbReference type="InterPro" id="IPR012726">
    <property type="entry name" value="ThiH"/>
</dbReference>